<evidence type="ECO:0000256" key="1">
    <source>
        <dbReference type="SAM" id="MobiDB-lite"/>
    </source>
</evidence>
<protein>
    <recommendedName>
        <fullName evidence="4">Leucine-rich repeat-containing protein</fullName>
    </recommendedName>
</protein>
<reference evidence="2 3" key="1">
    <citation type="journal article" date="2016" name="Sci. Rep.">
        <title>The genome sequence of the outbreeding globe artichoke constructed de novo incorporating a phase-aware low-pass sequencing strategy of F1 progeny.</title>
        <authorList>
            <person name="Scaglione D."/>
            <person name="Reyes-Chin-Wo S."/>
            <person name="Acquadro A."/>
            <person name="Froenicke L."/>
            <person name="Portis E."/>
            <person name="Beitel C."/>
            <person name="Tirone M."/>
            <person name="Mauro R."/>
            <person name="Lo Monaco A."/>
            <person name="Mauromicale G."/>
            <person name="Faccioli P."/>
            <person name="Cattivelli L."/>
            <person name="Rieseberg L."/>
            <person name="Michelmore R."/>
            <person name="Lanteri S."/>
        </authorList>
    </citation>
    <scope>NUCLEOTIDE SEQUENCE [LARGE SCALE GENOMIC DNA]</scope>
    <source>
        <strain evidence="2">2C</strain>
    </source>
</reference>
<proteinExistence type="predicted"/>
<dbReference type="PANTHER" id="PTHR45752:SF195">
    <property type="entry name" value="LEUCINE-RICH REPEAT (LRR) FAMILY PROTEIN-RELATED"/>
    <property type="match status" value="1"/>
</dbReference>
<keyword evidence="3" id="KW-1185">Reference proteome</keyword>
<dbReference type="InterPro" id="IPR032675">
    <property type="entry name" value="LRR_dom_sf"/>
</dbReference>
<name>A0A118IBX7_CYNCS</name>
<sequence length="530" mass="60528">MLDMSYSNLESFDMSDGNPQQPGTRQKLSGSCSKSKRLLRSLKILNLSFCEQLRSIGGFFEFPALERLILSNCSSLIEVCESIEQYDGLDLIDLSYCNNAGKLLRMINKVKNVKILNLDGCNLGETPIEMRNDVEEKLNRNNIGMNSQTSSSAIVEAIPRGFNSYLIYLPSSLVCLQLQDCKLSNESFPEDMSSLSMLKELYLDRNLFVSLPNWVRSLSRLEILGIGKNDRLESLEHPPPTLKDLIFDFDGYGEATFNREMSPILLTCRMATYDWEKFEGICKKEDMEDVEEKVLLSLGWSHLVNLDFTKIQPTESGSVEMVYEFGIFSTWYVGKEMPDCISDRRWKGSSISFTIPSSPCNLRGLNFFCVITPGKLTNYGDFLTSLYLKISNITKMCTWIYPALKYSRVSREGITYLSHWMFGKKEMEDGDQITIFVSDFYGRRECGVSFVYDEDDGLGYYKSWNHIIGGDLSPFQTTTPGEYHLHRNRFNGGYHINYVGEYKHNHFLVGLLPQPHAFVISKVTNTSFVE</sequence>
<dbReference type="EMBL" id="LEKV01007241">
    <property type="protein sequence ID" value="KVH02541.1"/>
    <property type="molecule type" value="Genomic_DNA"/>
</dbReference>
<evidence type="ECO:0000313" key="3">
    <source>
        <dbReference type="Proteomes" id="UP000243975"/>
    </source>
</evidence>
<accession>A0A118IBX7</accession>
<evidence type="ECO:0008006" key="4">
    <source>
        <dbReference type="Google" id="ProtNLM"/>
    </source>
</evidence>
<dbReference type="AlphaFoldDB" id="A0A118IBX7"/>
<organism evidence="2 3">
    <name type="scientific">Cynara cardunculus var. scolymus</name>
    <name type="common">Globe artichoke</name>
    <name type="synonym">Cynara scolymus</name>
    <dbReference type="NCBI Taxonomy" id="59895"/>
    <lineage>
        <taxon>Eukaryota</taxon>
        <taxon>Viridiplantae</taxon>
        <taxon>Streptophyta</taxon>
        <taxon>Embryophyta</taxon>
        <taxon>Tracheophyta</taxon>
        <taxon>Spermatophyta</taxon>
        <taxon>Magnoliopsida</taxon>
        <taxon>eudicotyledons</taxon>
        <taxon>Gunneridae</taxon>
        <taxon>Pentapetalae</taxon>
        <taxon>asterids</taxon>
        <taxon>campanulids</taxon>
        <taxon>Asterales</taxon>
        <taxon>Asteraceae</taxon>
        <taxon>Carduoideae</taxon>
        <taxon>Cardueae</taxon>
        <taxon>Carduinae</taxon>
        <taxon>Cynara</taxon>
    </lineage>
</organism>
<feature type="region of interest" description="Disordered" evidence="1">
    <location>
        <begin position="12"/>
        <end position="31"/>
    </location>
</feature>
<feature type="compositionally biased region" description="Polar residues" evidence="1">
    <location>
        <begin position="17"/>
        <end position="26"/>
    </location>
</feature>
<feature type="non-terminal residue" evidence="2">
    <location>
        <position position="1"/>
    </location>
</feature>
<gene>
    <name evidence="2" type="ORF">Ccrd_026004</name>
</gene>
<evidence type="ECO:0000313" key="2">
    <source>
        <dbReference type="EMBL" id="KVH02541.1"/>
    </source>
</evidence>
<dbReference type="Gramene" id="KVH02541">
    <property type="protein sequence ID" value="KVH02541"/>
    <property type="gene ID" value="Ccrd_026004"/>
</dbReference>
<comment type="caution">
    <text evidence="2">The sequence shown here is derived from an EMBL/GenBank/DDBJ whole genome shotgun (WGS) entry which is preliminary data.</text>
</comment>
<dbReference type="Proteomes" id="UP000243975">
    <property type="component" value="Unassembled WGS sequence"/>
</dbReference>
<dbReference type="SUPFAM" id="SSF52058">
    <property type="entry name" value="L domain-like"/>
    <property type="match status" value="1"/>
</dbReference>
<dbReference type="PANTHER" id="PTHR45752">
    <property type="entry name" value="LEUCINE-RICH REPEAT-CONTAINING"/>
    <property type="match status" value="1"/>
</dbReference>
<dbReference type="InterPro" id="IPR050715">
    <property type="entry name" value="LRR-SigEffector_domain"/>
</dbReference>
<dbReference type="Gene3D" id="3.80.10.10">
    <property type="entry name" value="Ribonuclease Inhibitor"/>
    <property type="match status" value="1"/>
</dbReference>